<dbReference type="Pfam" id="PF00857">
    <property type="entry name" value="Isochorismatase"/>
    <property type="match status" value="1"/>
</dbReference>
<reference evidence="3 4" key="1">
    <citation type="submission" date="2023-02" db="EMBL/GenBank/DDBJ databases">
        <title>Genome sequence of Sphingomonas naphthae.</title>
        <authorList>
            <person name="Kim S."/>
            <person name="Heo J."/>
            <person name="Kwon S.-W."/>
        </authorList>
    </citation>
    <scope>NUCLEOTIDE SEQUENCE [LARGE SCALE GENOMIC DNA]</scope>
    <source>
        <strain evidence="3 4">KACC 18716</strain>
    </source>
</reference>
<dbReference type="GO" id="GO:0016787">
    <property type="term" value="F:hydrolase activity"/>
    <property type="evidence" value="ECO:0007669"/>
    <property type="project" value="UniProtKB-KW"/>
</dbReference>
<gene>
    <name evidence="3" type="ORF">PQ455_08205</name>
</gene>
<evidence type="ECO:0000259" key="2">
    <source>
        <dbReference type="Pfam" id="PF00857"/>
    </source>
</evidence>
<dbReference type="CDD" id="cd00431">
    <property type="entry name" value="cysteine_hydrolases"/>
    <property type="match status" value="1"/>
</dbReference>
<organism evidence="3 4">
    <name type="scientific">Sphingomonas naphthae</name>
    <dbReference type="NCBI Taxonomy" id="1813468"/>
    <lineage>
        <taxon>Bacteria</taxon>
        <taxon>Pseudomonadati</taxon>
        <taxon>Pseudomonadota</taxon>
        <taxon>Alphaproteobacteria</taxon>
        <taxon>Sphingomonadales</taxon>
        <taxon>Sphingomonadaceae</taxon>
        <taxon>Sphingomonas</taxon>
    </lineage>
</organism>
<dbReference type="Proteomes" id="UP001220395">
    <property type="component" value="Chromosome"/>
</dbReference>
<dbReference type="PANTHER" id="PTHR43540">
    <property type="entry name" value="PEROXYUREIDOACRYLATE/UREIDOACRYLATE AMIDOHYDROLASE-RELATED"/>
    <property type="match status" value="1"/>
</dbReference>
<dbReference type="EMBL" id="CP117411">
    <property type="protein sequence ID" value="WCT75187.1"/>
    <property type="molecule type" value="Genomic_DNA"/>
</dbReference>
<dbReference type="RefSeq" id="WP_273690808.1">
    <property type="nucleotide sequence ID" value="NZ_CP117411.1"/>
</dbReference>
<sequence>MKKSLFLAMDMMNDLVDENGFNAKTYGVQVRERNVLPNTAKAIAAARAAGVRIGYVRVGFSSDYRECPPASPIFSGARNNGIFKLGTWGTEVHASIAPEEGDFDIVKHRVSPFYGTSLEPILRVNGIERVILSGVSTNGVVHSGAREAHDRDYECIILEDCCAGVTPDEHMHAIACLGRFAKIVNSAEFDFAA</sequence>
<evidence type="ECO:0000256" key="1">
    <source>
        <dbReference type="ARBA" id="ARBA00022801"/>
    </source>
</evidence>
<evidence type="ECO:0000313" key="3">
    <source>
        <dbReference type="EMBL" id="WCT75187.1"/>
    </source>
</evidence>
<dbReference type="InterPro" id="IPR000868">
    <property type="entry name" value="Isochorismatase-like_dom"/>
</dbReference>
<dbReference type="PANTHER" id="PTHR43540:SF1">
    <property type="entry name" value="ISOCHORISMATASE HYDROLASE"/>
    <property type="match status" value="1"/>
</dbReference>
<keyword evidence="4" id="KW-1185">Reference proteome</keyword>
<evidence type="ECO:0000313" key="4">
    <source>
        <dbReference type="Proteomes" id="UP001220395"/>
    </source>
</evidence>
<dbReference type="SUPFAM" id="SSF52499">
    <property type="entry name" value="Isochorismatase-like hydrolases"/>
    <property type="match status" value="1"/>
</dbReference>
<protein>
    <submittedName>
        <fullName evidence="3">Cysteine hydrolase</fullName>
    </submittedName>
</protein>
<keyword evidence="1 3" id="KW-0378">Hydrolase</keyword>
<proteinExistence type="predicted"/>
<name>A0ABY7TPM5_9SPHN</name>
<dbReference type="InterPro" id="IPR050272">
    <property type="entry name" value="Isochorismatase-like_hydrls"/>
</dbReference>
<dbReference type="Gene3D" id="3.40.50.850">
    <property type="entry name" value="Isochorismatase-like"/>
    <property type="match status" value="1"/>
</dbReference>
<accession>A0ABY7TPM5</accession>
<dbReference type="InterPro" id="IPR036380">
    <property type="entry name" value="Isochorismatase-like_sf"/>
</dbReference>
<feature type="domain" description="Isochorismatase-like" evidence="2">
    <location>
        <begin position="5"/>
        <end position="187"/>
    </location>
</feature>